<proteinExistence type="predicted"/>
<dbReference type="GO" id="GO:0008233">
    <property type="term" value="F:peptidase activity"/>
    <property type="evidence" value="ECO:0007669"/>
    <property type="project" value="UniProtKB-KW"/>
</dbReference>
<dbReference type="Pfam" id="PF04586">
    <property type="entry name" value="Peptidase_S78"/>
    <property type="match status" value="1"/>
</dbReference>
<feature type="compositionally biased region" description="Low complexity" evidence="4">
    <location>
        <begin position="173"/>
        <end position="191"/>
    </location>
</feature>
<evidence type="ECO:0000256" key="2">
    <source>
        <dbReference type="ARBA" id="ARBA00022670"/>
    </source>
</evidence>
<keyword evidence="7" id="KW-1185">Reference proteome</keyword>
<organism evidence="6 7">
    <name type="scientific">Roseibium suaedae</name>
    <dbReference type="NCBI Taxonomy" id="735517"/>
    <lineage>
        <taxon>Bacteria</taxon>
        <taxon>Pseudomonadati</taxon>
        <taxon>Pseudomonadota</taxon>
        <taxon>Alphaproteobacteria</taxon>
        <taxon>Hyphomicrobiales</taxon>
        <taxon>Stappiaceae</taxon>
        <taxon>Roseibium</taxon>
    </lineage>
</organism>
<evidence type="ECO:0000313" key="6">
    <source>
        <dbReference type="EMBL" id="SHL64361.1"/>
    </source>
</evidence>
<evidence type="ECO:0000256" key="4">
    <source>
        <dbReference type="SAM" id="MobiDB-lite"/>
    </source>
</evidence>
<accession>A0A1M7CAX8</accession>
<protein>
    <recommendedName>
        <fullName evidence="5">Prohead serine protease domain-containing protein</fullName>
    </recommendedName>
</protein>
<feature type="region of interest" description="Disordered" evidence="4">
    <location>
        <begin position="163"/>
        <end position="191"/>
    </location>
</feature>
<dbReference type="InterPro" id="IPR006433">
    <property type="entry name" value="Prohead_protease"/>
</dbReference>
<sequence>MSAGGGASQELGLVQARRERRAEDLLSGRIPVTGYASLFERMDGAGDIIRRGAFQASLKARRDGLAMLWQHDPATPIGVWTSMLEDSIGLKVSGYLIRDVAQAREAAALIAAGAATGLSIGFKARRSFRSAGRGPRILTDIDLWEVSIVTFPQAEGARVRLNRPEPLPRSQMRSRSSVSLGGRSTSSEGRV</sequence>
<dbReference type="SUPFAM" id="SSF50789">
    <property type="entry name" value="Herpes virus serine proteinase, assemblin"/>
    <property type="match status" value="1"/>
</dbReference>
<dbReference type="AlphaFoldDB" id="A0A1M7CAX8"/>
<evidence type="ECO:0000256" key="1">
    <source>
        <dbReference type="ARBA" id="ARBA00022612"/>
    </source>
</evidence>
<dbReference type="EMBL" id="FRBW01000001">
    <property type="protein sequence ID" value="SHL64361.1"/>
    <property type="molecule type" value="Genomic_DNA"/>
</dbReference>
<reference evidence="6 7" key="1">
    <citation type="submission" date="2016-11" db="EMBL/GenBank/DDBJ databases">
        <authorList>
            <person name="Jaros S."/>
            <person name="Januszkiewicz K."/>
            <person name="Wedrychowicz H."/>
        </authorList>
    </citation>
    <scope>NUCLEOTIDE SEQUENCE [LARGE SCALE GENOMIC DNA]</scope>
    <source>
        <strain evidence="6 7">DSM 22153</strain>
    </source>
</reference>
<dbReference type="GO" id="GO:0006508">
    <property type="term" value="P:proteolysis"/>
    <property type="evidence" value="ECO:0007669"/>
    <property type="project" value="UniProtKB-KW"/>
</dbReference>
<keyword evidence="3" id="KW-0378">Hydrolase</keyword>
<evidence type="ECO:0000259" key="5">
    <source>
        <dbReference type="Pfam" id="PF04586"/>
    </source>
</evidence>
<feature type="domain" description="Prohead serine protease" evidence="5">
    <location>
        <begin position="21"/>
        <end position="161"/>
    </location>
</feature>
<keyword evidence="1" id="KW-1188">Viral release from host cell</keyword>
<evidence type="ECO:0000313" key="7">
    <source>
        <dbReference type="Proteomes" id="UP000186002"/>
    </source>
</evidence>
<dbReference type="STRING" id="735517.SAMN05444272_1115"/>
<dbReference type="NCBIfam" id="TIGR01543">
    <property type="entry name" value="proheadase_HK97"/>
    <property type="match status" value="1"/>
</dbReference>
<gene>
    <name evidence="6" type="ORF">SAMN05444272_1115</name>
</gene>
<dbReference type="InterPro" id="IPR054613">
    <property type="entry name" value="Peptidase_S78_dom"/>
</dbReference>
<dbReference type="RefSeq" id="WP_208979973.1">
    <property type="nucleotide sequence ID" value="NZ_FRBW01000001.1"/>
</dbReference>
<name>A0A1M7CAX8_9HYPH</name>
<keyword evidence="2" id="KW-0645">Protease</keyword>
<dbReference type="Proteomes" id="UP000186002">
    <property type="component" value="Unassembled WGS sequence"/>
</dbReference>
<evidence type="ECO:0000256" key="3">
    <source>
        <dbReference type="ARBA" id="ARBA00022801"/>
    </source>
</evidence>